<sequence length="67" mass="6993">MNAIKTICGLCVVAIAAAKLPENPGCGEINVLYTISPCVAEQGWDPVAMDAGLRQDAQNLIDAGYNT</sequence>
<evidence type="ECO:0000313" key="1">
    <source>
        <dbReference type="EMBL" id="CAG9936275.1"/>
    </source>
</evidence>
<reference evidence="1" key="1">
    <citation type="submission" date="2020-04" db="EMBL/GenBank/DDBJ databases">
        <authorList>
            <person name="Broberg M."/>
        </authorList>
    </citation>
    <scope>NUCLEOTIDE SEQUENCE</scope>
</reference>
<protein>
    <submittedName>
        <fullName evidence="1">Uncharacterized protein</fullName>
    </submittedName>
</protein>
<gene>
    <name evidence="1" type="ORF">CRV2_00003453</name>
</gene>
<proteinExistence type="predicted"/>
<organism evidence="1 2">
    <name type="scientific">Clonostachys rosea f. rosea IK726</name>
    <dbReference type="NCBI Taxonomy" id="1349383"/>
    <lineage>
        <taxon>Eukaryota</taxon>
        <taxon>Fungi</taxon>
        <taxon>Dikarya</taxon>
        <taxon>Ascomycota</taxon>
        <taxon>Pezizomycotina</taxon>
        <taxon>Sordariomycetes</taxon>
        <taxon>Hypocreomycetidae</taxon>
        <taxon>Hypocreales</taxon>
        <taxon>Bionectriaceae</taxon>
        <taxon>Clonostachys</taxon>
    </lineage>
</organism>
<accession>A0ACA9T5X4</accession>
<keyword evidence="2" id="KW-1185">Reference proteome</keyword>
<reference evidence="1" key="2">
    <citation type="submission" date="2021-10" db="EMBL/GenBank/DDBJ databases">
        <authorList>
            <person name="Piombo E."/>
        </authorList>
    </citation>
    <scope>NUCLEOTIDE SEQUENCE</scope>
</reference>
<comment type="caution">
    <text evidence="1">The sequence shown here is derived from an EMBL/GenBank/DDBJ whole genome shotgun (WGS) entry which is preliminary data.</text>
</comment>
<dbReference type="Proteomes" id="UP000836387">
    <property type="component" value="Unassembled WGS sequence"/>
</dbReference>
<name>A0ACA9T5X4_BIOOC</name>
<dbReference type="EMBL" id="CADEHS020000001">
    <property type="protein sequence ID" value="CAG9936275.1"/>
    <property type="molecule type" value="Genomic_DNA"/>
</dbReference>
<evidence type="ECO:0000313" key="2">
    <source>
        <dbReference type="Proteomes" id="UP000836387"/>
    </source>
</evidence>